<feature type="compositionally biased region" description="Basic and acidic residues" evidence="1">
    <location>
        <begin position="75"/>
        <end position="90"/>
    </location>
</feature>
<feature type="compositionally biased region" description="Polar residues" evidence="1">
    <location>
        <begin position="15"/>
        <end position="24"/>
    </location>
</feature>
<comment type="caution">
    <text evidence="2">The sequence shown here is derived from an EMBL/GenBank/DDBJ whole genome shotgun (WGS) entry which is preliminary data.</text>
</comment>
<evidence type="ECO:0000313" key="3">
    <source>
        <dbReference type="Proteomes" id="UP001470230"/>
    </source>
</evidence>
<evidence type="ECO:0000313" key="2">
    <source>
        <dbReference type="EMBL" id="KAK8892711.1"/>
    </source>
</evidence>
<feature type="compositionally biased region" description="Polar residues" evidence="1">
    <location>
        <begin position="31"/>
        <end position="47"/>
    </location>
</feature>
<protein>
    <submittedName>
        <fullName evidence="2">Uncharacterized protein</fullName>
    </submittedName>
</protein>
<evidence type="ECO:0000256" key="1">
    <source>
        <dbReference type="SAM" id="MobiDB-lite"/>
    </source>
</evidence>
<sequence>MSSDVEDLSPRSRAQYINNKSNETNLKDSPTENSDVSLSSDIESIISNDKKNESSMENEYSTNSTAQNSESESEKEEKRKEFQKEKDGEKQTTYYTSIEEALQWNNISNLIYQNYKYLNLTIDEANKAVNELNELICLKFSILDCIIFAVPNPEQREYFQG</sequence>
<proteinExistence type="predicted"/>
<feature type="region of interest" description="Disordered" evidence="1">
    <location>
        <begin position="1"/>
        <end position="91"/>
    </location>
</feature>
<name>A0ABR2KPF0_9EUKA</name>
<organism evidence="2 3">
    <name type="scientific">Tritrichomonas musculus</name>
    <dbReference type="NCBI Taxonomy" id="1915356"/>
    <lineage>
        <taxon>Eukaryota</taxon>
        <taxon>Metamonada</taxon>
        <taxon>Parabasalia</taxon>
        <taxon>Tritrichomonadida</taxon>
        <taxon>Tritrichomonadidae</taxon>
        <taxon>Tritrichomonas</taxon>
    </lineage>
</organism>
<accession>A0ABR2KPF0</accession>
<keyword evidence="3" id="KW-1185">Reference proteome</keyword>
<reference evidence="2 3" key="1">
    <citation type="submission" date="2024-04" db="EMBL/GenBank/DDBJ databases">
        <title>Tritrichomonas musculus Genome.</title>
        <authorList>
            <person name="Alves-Ferreira E."/>
            <person name="Grigg M."/>
            <person name="Lorenzi H."/>
            <person name="Galac M."/>
        </authorList>
    </citation>
    <scope>NUCLEOTIDE SEQUENCE [LARGE SCALE GENOMIC DNA]</scope>
    <source>
        <strain evidence="2 3">EAF2021</strain>
    </source>
</reference>
<feature type="compositionally biased region" description="Polar residues" evidence="1">
    <location>
        <begin position="55"/>
        <end position="68"/>
    </location>
</feature>
<dbReference type="Proteomes" id="UP001470230">
    <property type="component" value="Unassembled WGS sequence"/>
</dbReference>
<dbReference type="EMBL" id="JAPFFF010000004">
    <property type="protein sequence ID" value="KAK8892711.1"/>
    <property type="molecule type" value="Genomic_DNA"/>
</dbReference>
<gene>
    <name evidence="2" type="ORF">M9Y10_029951</name>
</gene>